<name>A0A9P6MLH7_9FUNG</name>
<feature type="compositionally biased region" description="Polar residues" evidence="1">
    <location>
        <begin position="18"/>
        <end position="27"/>
    </location>
</feature>
<organism evidence="2 3">
    <name type="scientific">Modicella reniformis</name>
    <dbReference type="NCBI Taxonomy" id="1440133"/>
    <lineage>
        <taxon>Eukaryota</taxon>
        <taxon>Fungi</taxon>
        <taxon>Fungi incertae sedis</taxon>
        <taxon>Mucoromycota</taxon>
        <taxon>Mortierellomycotina</taxon>
        <taxon>Mortierellomycetes</taxon>
        <taxon>Mortierellales</taxon>
        <taxon>Mortierellaceae</taxon>
        <taxon>Modicella</taxon>
    </lineage>
</organism>
<gene>
    <name evidence="2" type="ORF">BGZ65_003352</name>
</gene>
<dbReference type="EMBL" id="JAAAHW010000052">
    <property type="protein sequence ID" value="KAG0006805.1"/>
    <property type="molecule type" value="Genomic_DNA"/>
</dbReference>
<evidence type="ECO:0000256" key="1">
    <source>
        <dbReference type="SAM" id="MobiDB-lite"/>
    </source>
</evidence>
<feature type="region of interest" description="Disordered" evidence="1">
    <location>
        <begin position="1"/>
        <end position="27"/>
    </location>
</feature>
<protein>
    <submittedName>
        <fullName evidence="2">Uncharacterized protein</fullName>
    </submittedName>
</protein>
<proteinExistence type="predicted"/>
<evidence type="ECO:0000313" key="2">
    <source>
        <dbReference type="EMBL" id="KAG0006805.1"/>
    </source>
</evidence>
<comment type="caution">
    <text evidence="2">The sequence shown here is derived from an EMBL/GenBank/DDBJ whole genome shotgun (WGS) entry which is preliminary data.</text>
</comment>
<accession>A0A9P6MLH7</accession>
<dbReference type="Proteomes" id="UP000749646">
    <property type="component" value="Unassembled WGS sequence"/>
</dbReference>
<feature type="non-terminal residue" evidence="2">
    <location>
        <position position="1"/>
    </location>
</feature>
<keyword evidence="3" id="KW-1185">Reference proteome</keyword>
<dbReference type="AlphaFoldDB" id="A0A9P6MLH7"/>
<reference evidence="2" key="1">
    <citation type="journal article" date="2020" name="Fungal Divers.">
        <title>Resolving the Mortierellaceae phylogeny through synthesis of multi-gene phylogenetics and phylogenomics.</title>
        <authorList>
            <person name="Vandepol N."/>
            <person name="Liber J."/>
            <person name="Desiro A."/>
            <person name="Na H."/>
            <person name="Kennedy M."/>
            <person name="Barry K."/>
            <person name="Grigoriev I.V."/>
            <person name="Miller A.N."/>
            <person name="O'Donnell K."/>
            <person name="Stajich J.E."/>
            <person name="Bonito G."/>
        </authorList>
    </citation>
    <scope>NUCLEOTIDE SEQUENCE</scope>
    <source>
        <strain evidence="2">MES-2147</strain>
    </source>
</reference>
<sequence>MSSTNSARTPSFCRQGFPDSTHQHTQQEPLTNITAGNWNGSFMDTIQECIETDNPLDLGRTLLLSCKTYYDFQVENSHGNVDRLQQVIDHGLDSLQDPTTLVINALIIISAAAETTPTDRNVELAISQLLVGALKRFLVRSQ</sequence>
<evidence type="ECO:0000313" key="3">
    <source>
        <dbReference type="Proteomes" id="UP000749646"/>
    </source>
</evidence>